<dbReference type="PANTHER" id="PTHR43675:SF28">
    <property type="entry name" value="AMINE OXIDASE DOMAIN-CONTAINING PROTEIN"/>
    <property type="match status" value="1"/>
</dbReference>
<dbReference type="SUPFAM" id="SSF53335">
    <property type="entry name" value="S-adenosyl-L-methionine-dependent methyltransferases"/>
    <property type="match status" value="1"/>
</dbReference>
<dbReference type="Gene3D" id="3.40.50.150">
    <property type="entry name" value="Vaccinia Virus protein VP39"/>
    <property type="match status" value="1"/>
</dbReference>
<accession>A0AAD7PGH2</accession>
<protein>
    <submittedName>
        <fullName evidence="1">Cyclopropane-fatty-acyl-phospholipid synthase</fullName>
    </submittedName>
</protein>
<dbReference type="InterPro" id="IPR029063">
    <property type="entry name" value="SAM-dependent_MTases_sf"/>
</dbReference>
<dbReference type="GO" id="GO:0008168">
    <property type="term" value="F:methyltransferase activity"/>
    <property type="evidence" value="ECO:0007669"/>
    <property type="project" value="TreeGrafter"/>
</dbReference>
<dbReference type="Proteomes" id="UP001163823">
    <property type="component" value="Chromosome 9"/>
</dbReference>
<name>A0AAD7PGH2_QUISA</name>
<dbReference type="KEGG" id="qsa:O6P43_021384"/>
<evidence type="ECO:0000313" key="1">
    <source>
        <dbReference type="EMBL" id="KAJ7954671.1"/>
    </source>
</evidence>
<sequence>MKQCNIPVLYLRIIWLLWSSTRRRWTIRLQFSSVTDDRYAEYRLSAGFIKEYIFPGGCLPSLSRITSAMASSSRLCVKHVVNIGIHFFRTLRCWSCWRENFLTNQSKILALGFDEKFIRTWEYYFDYCAAGFKSRTIGNYQGT</sequence>
<gene>
    <name evidence="1" type="ORF">O6P43_021384</name>
</gene>
<comment type="caution">
    <text evidence="1">The sequence shown here is derived from an EMBL/GenBank/DDBJ whole genome shotgun (WGS) entry which is preliminary data.</text>
</comment>
<reference evidence="1" key="1">
    <citation type="journal article" date="2023" name="Science">
        <title>Elucidation of the pathway for biosynthesis of saponin adjuvants from the soapbark tree.</title>
        <authorList>
            <person name="Reed J."/>
            <person name="Orme A."/>
            <person name="El-Demerdash A."/>
            <person name="Owen C."/>
            <person name="Martin L.B.B."/>
            <person name="Misra R.C."/>
            <person name="Kikuchi S."/>
            <person name="Rejzek M."/>
            <person name="Martin A.C."/>
            <person name="Harkess A."/>
            <person name="Leebens-Mack J."/>
            <person name="Louveau T."/>
            <person name="Stephenson M.J."/>
            <person name="Osbourn A."/>
        </authorList>
    </citation>
    <scope>NUCLEOTIDE SEQUENCE</scope>
    <source>
        <strain evidence="1">S10</strain>
    </source>
</reference>
<dbReference type="AlphaFoldDB" id="A0AAD7PGH2"/>
<dbReference type="Pfam" id="PF02353">
    <property type="entry name" value="CMAS"/>
    <property type="match status" value="1"/>
</dbReference>
<dbReference type="EMBL" id="JARAOO010000009">
    <property type="protein sequence ID" value="KAJ7954671.1"/>
    <property type="molecule type" value="Genomic_DNA"/>
</dbReference>
<evidence type="ECO:0000313" key="2">
    <source>
        <dbReference type="Proteomes" id="UP001163823"/>
    </source>
</evidence>
<proteinExistence type="predicted"/>
<dbReference type="InterPro" id="IPR026669">
    <property type="entry name" value="Arsenite_MeTrfase-like"/>
</dbReference>
<keyword evidence="2" id="KW-1185">Reference proteome</keyword>
<organism evidence="1 2">
    <name type="scientific">Quillaja saponaria</name>
    <name type="common">Soap bark tree</name>
    <dbReference type="NCBI Taxonomy" id="32244"/>
    <lineage>
        <taxon>Eukaryota</taxon>
        <taxon>Viridiplantae</taxon>
        <taxon>Streptophyta</taxon>
        <taxon>Embryophyta</taxon>
        <taxon>Tracheophyta</taxon>
        <taxon>Spermatophyta</taxon>
        <taxon>Magnoliopsida</taxon>
        <taxon>eudicotyledons</taxon>
        <taxon>Gunneridae</taxon>
        <taxon>Pentapetalae</taxon>
        <taxon>rosids</taxon>
        <taxon>fabids</taxon>
        <taxon>Fabales</taxon>
        <taxon>Quillajaceae</taxon>
        <taxon>Quillaja</taxon>
    </lineage>
</organism>
<dbReference type="PANTHER" id="PTHR43675">
    <property type="entry name" value="ARSENITE METHYLTRANSFERASE"/>
    <property type="match status" value="1"/>
</dbReference>